<feature type="domain" description="Mor transcription activator" evidence="1">
    <location>
        <begin position="7"/>
        <end position="112"/>
    </location>
</feature>
<dbReference type="InterPro" id="IPR014875">
    <property type="entry name" value="Mor_transcription_activator"/>
</dbReference>
<reference evidence="2" key="1">
    <citation type="submission" date="2015-12" db="EMBL/GenBank/DDBJ databases">
        <authorList>
            <person name="Bansal K."/>
            <person name="Midha S."/>
            <person name="Patil P.B."/>
        </authorList>
    </citation>
    <scope>NUCLEOTIDE SEQUENCE</scope>
    <source>
        <strain evidence="2">LMG867</strain>
    </source>
</reference>
<comment type="caution">
    <text evidence="2">The sequence shown here is derived from an EMBL/GenBank/DDBJ whole genome shotgun (WGS) entry which is preliminary data.</text>
</comment>
<dbReference type="PANTHER" id="PTHR37812:SF1">
    <property type="entry name" value="MU-LIKE PROPHAGE FLUMU PROTEIN C"/>
    <property type="match status" value="1"/>
</dbReference>
<name>A0AAW4RTG1_XANCI</name>
<dbReference type="InterPro" id="IPR052411">
    <property type="entry name" value="c-mor_Regulatory_Protein"/>
</dbReference>
<evidence type="ECO:0000313" key="3">
    <source>
        <dbReference type="Proteomes" id="UP000825388"/>
    </source>
</evidence>
<gene>
    <name evidence="2" type="ORF">Xseb_02525</name>
</gene>
<evidence type="ECO:0000259" key="1">
    <source>
        <dbReference type="Pfam" id="PF08765"/>
    </source>
</evidence>
<dbReference type="RefSeq" id="WP_089111774.1">
    <property type="nucleotide sequence ID" value="NZ_LOKL01000158.1"/>
</dbReference>
<dbReference type="PANTHER" id="PTHR37812">
    <property type="entry name" value="MU-LIKE PROPHAGE FLUMU PROTEIN C"/>
    <property type="match status" value="1"/>
</dbReference>
<organism evidence="2 3">
    <name type="scientific">Xanthomonas citri pv. sesbaniae</name>
    <dbReference type="NCBI Taxonomy" id="473425"/>
    <lineage>
        <taxon>Bacteria</taxon>
        <taxon>Pseudomonadati</taxon>
        <taxon>Pseudomonadota</taxon>
        <taxon>Gammaproteobacteria</taxon>
        <taxon>Lysobacterales</taxon>
        <taxon>Lysobacteraceae</taxon>
        <taxon>Xanthomonas</taxon>
    </lineage>
</organism>
<dbReference type="AlphaFoldDB" id="A0AAW4RTG1"/>
<dbReference type="Gene3D" id="1.10.10.60">
    <property type="entry name" value="Homeodomain-like"/>
    <property type="match status" value="1"/>
</dbReference>
<dbReference type="InterPro" id="IPR009057">
    <property type="entry name" value="Homeodomain-like_sf"/>
</dbReference>
<proteinExistence type="predicted"/>
<dbReference type="Proteomes" id="UP000825388">
    <property type="component" value="Unassembled WGS sequence"/>
</dbReference>
<dbReference type="Pfam" id="PF08765">
    <property type="entry name" value="Mor"/>
    <property type="match status" value="1"/>
</dbReference>
<sequence>MKPMEARRSALLVDAATTAAEVARQFGLPEDAAEQLGGAIADALADGWGGQTLYFPIDAAYQLTPRDRAILEAHRRGAPVAKLARDQGMSEQGIRKLLRRAAQRDQQLDQMGLF</sequence>
<protein>
    <recommendedName>
        <fullName evidence="1">Mor transcription activator domain-containing protein</fullName>
    </recommendedName>
</protein>
<dbReference type="EMBL" id="LOKL01000158">
    <property type="protein sequence ID" value="MBZ3926354.1"/>
    <property type="molecule type" value="Genomic_DNA"/>
</dbReference>
<accession>A0AAW4RTG1</accession>
<evidence type="ECO:0000313" key="2">
    <source>
        <dbReference type="EMBL" id="MBZ3926354.1"/>
    </source>
</evidence>
<dbReference type="SUPFAM" id="SSF46689">
    <property type="entry name" value="Homeodomain-like"/>
    <property type="match status" value="1"/>
</dbReference>